<gene>
    <name evidence="2" type="ORF">UABAM_04606</name>
</gene>
<feature type="coiled-coil region" evidence="1">
    <location>
        <begin position="453"/>
        <end position="487"/>
    </location>
</feature>
<dbReference type="KEGG" id="uam:UABAM_04606"/>
<feature type="coiled-coil region" evidence="1">
    <location>
        <begin position="665"/>
        <end position="696"/>
    </location>
</feature>
<feature type="coiled-coil region" evidence="1">
    <location>
        <begin position="254"/>
        <end position="282"/>
    </location>
</feature>
<keyword evidence="1" id="KW-0175">Coiled coil</keyword>
<reference evidence="2 3" key="1">
    <citation type="submission" date="2019-08" db="EMBL/GenBank/DDBJ databases">
        <title>Complete genome sequence of Candidatus Uab amorphum.</title>
        <authorList>
            <person name="Shiratori T."/>
            <person name="Suzuki S."/>
            <person name="Kakizawa Y."/>
            <person name="Ishida K."/>
        </authorList>
    </citation>
    <scope>NUCLEOTIDE SEQUENCE [LARGE SCALE GENOMIC DNA]</scope>
    <source>
        <strain evidence="2 3">SRT547</strain>
    </source>
</reference>
<evidence type="ECO:0000256" key="1">
    <source>
        <dbReference type="SAM" id="Coils"/>
    </source>
</evidence>
<evidence type="ECO:0000313" key="2">
    <source>
        <dbReference type="EMBL" id="BBM86220.1"/>
    </source>
</evidence>
<dbReference type="AlphaFoldDB" id="A0A5S9IS95"/>
<keyword evidence="3" id="KW-1185">Reference proteome</keyword>
<proteinExistence type="predicted"/>
<accession>A0A5S9IS95</accession>
<dbReference type="RefSeq" id="WP_151970287.1">
    <property type="nucleotide sequence ID" value="NZ_AP019860.1"/>
</dbReference>
<organism evidence="2 3">
    <name type="scientific">Uabimicrobium amorphum</name>
    <dbReference type="NCBI Taxonomy" id="2596890"/>
    <lineage>
        <taxon>Bacteria</taxon>
        <taxon>Pseudomonadati</taxon>
        <taxon>Planctomycetota</taxon>
        <taxon>Candidatus Uabimicrobiia</taxon>
        <taxon>Candidatus Uabimicrobiales</taxon>
        <taxon>Candidatus Uabimicrobiaceae</taxon>
        <taxon>Candidatus Uabimicrobium</taxon>
    </lineage>
</organism>
<evidence type="ECO:0000313" key="3">
    <source>
        <dbReference type="Proteomes" id="UP000326354"/>
    </source>
</evidence>
<protein>
    <submittedName>
        <fullName evidence="2">Uncharacterized protein</fullName>
    </submittedName>
</protein>
<sequence>MQKALQYVLLICMCFIYADNEPTGVITNGNEITFFYAKNSDAVGKTDKVVGNASRRQLEKEVLLHVANDLFDGDIAKTLDSKEFHTVRKKIYERGENYSKAAARAYAAEALQNQYVEEYKRLEKYRKLTSYSNTTGVVIETLATFASELTSLKKNPKIRKAITSGKITPAVLKLLQPTLARKITSSENRLNILRGKRDAHNKMLDKMFLEEESRQQEHLLLEKVRRERQQDLQSFRNEIDKKINSLPYLKQKEIVDLVNRLMEQREQKNQQQQQELEKKLKKELGDEFNKQISEMEKKIFSQLNRQKKASIQQQAKENIFQDTMRNIEDARAGIYFLASISKLVFKDDTPQIISTIGNSYLDIAQSVAEIDFSDFASLTTMVATGNIINASLAIISILNKTQKPNFEQIISEQLQKINENIANLSYEMHQRFDNVDYKLREIYYVTSQNHRILQDVLADVQAIQQKVENINVNILKIENSLIELEESIVQKISNQMQKNMEREAQVAFTDLIKEFKIDLKEEDRVIMSDNMKDKFVYALSKYQALATEHSKNIFQQDIPYAEFYSSYKDIRDKNETANYTLWENILSQTTDRHFSHFIYLFSGAQTTQNKYANPSSWVYAGNNFARFVAKYPDTYLQRETSAGRINDILRSGWHIQDGISSISKVNILKDNIKAYRNALAQVREEINRQIDHYNNTQFFAFHLWQGIYETTEMPFIPNKLMFNGKEYRISTTQMMSLPSYYKKAFALGYDLKFTASAKWSNTRKENILKQQRKVIKGGLFENDKIDLRSVKTGEKYFGVLDIDVNVILTQNGREVLHTFSTKTTEEKHYGGENNKKPYSAISEEQEFIASWPEIEKKIAYNLQLSEFIDHPEADTIISSNKEVKGSLSYANTNVHGDSLITVGDSFSGNFSHLRSKLTLKAGNQITILPQTQFDFRNGDVHLTIHKNPAALMISETLKERRKVILYGDNKVIHLPQPVGKPDMVDIKSVKVADQGILQSEQVKNNLRRLTIMRGVLKKYAEITMPASLSMGSLSNFFKKQNPSRLPKAQEVQELFDIHKEKLLNTDTHKIFDRVIWDPINKKIDLFEKQATNIMQSIENQTTKESRIDIQDVVEQLMTIKSVHHIHQVAKE</sequence>
<dbReference type="EMBL" id="AP019860">
    <property type="protein sequence ID" value="BBM86220.1"/>
    <property type="molecule type" value="Genomic_DNA"/>
</dbReference>
<dbReference type="Proteomes" id="UP000326354">
    <property type="component" value="Chromosome"/>
</dbReference>
<name>A0A5S9IS95_UABAM</name>